<dbReference type="Proteomes" id="UP000714275">
    <property type="component" value="Unassembled WGS sequence"/>
</dbReference>
<reference evidence="1" key="1">
    <citation type="journal article" date="2020" name="New Phytol.">
        <title>Comparative genomics reveals dynamic genome evolution in host specialist ectomycorrhizal fungi.</title>
        <authorList>
            <person name="Lofgren L.A."/>
            <person name="Nguyen N.H."/>
            <person name="Vilgalys R."/>
            <person name="Ruytinx J."/>
            <person name="Liao H.L."/>
            <person name="Branco S."/>
            <person name="Kuo A."/>
            <person name="LaButti K."/>
            <person name="Lipzen A."/>
            <person name="Andreopoulos W."/>
            <person name="Pangilinan J."/>
            <person name="Riley R."/>
            <person name="Hundley H."/>
            <person name="Na H."/>
            <person name="Barry K."/>
            <person name="Grigoriev I.V."/>
            <person name="Stajich J.E."/>
            <person name="Kennedy P.G."/>
        </authorList>
    </citation>
    <scope>NUCLEOTIDE SEQUENCE</scope>
    <source>
        <strain evidence="1">DOB743</strain>
    </source>
</reference>
<dbReference type="EMBL" id="JABBWD010000007">
    <property type="protein sequence ID" value="KAG1780878.1"/>
    <property type="molecule type" value="Genomic_DNA"/>
</dbReference>
<comment type="caution">
    <text evidence="1">The sequence shown here is derived from an EMBL/GenBank/DDBJ whole genome shotgun (WGS) entry which is preliminary data.</text>
</comment>
<proteinExistence type="predicted"/>
<protein>
    <submittedName>
        <fullName evidence="1">Uncharacterized protein</fullName>
    </submittedName>
</protein>
<dbReference type="AlphaFoldDB" id="A0A9P7A1Y5"/>
<evidence type="ECO:0000313" key="2">
    <source>
        <dbReference type="Proteomes" id="UP000714275"/>
    </source>
</evidence>
<keyword evidence="2" id="KW-1185">Reference proteome</keyword>
<gene>
    <name evidence="1" type="ORF">EV702DRAFT_1042592</name>
</gene>
<dbReference type="OrthoDB" id="10594107at2759"/>
<accession>A0A9P7A1Y5</accession>
<organism evidence="1 2">
    <name type="scientific">Suillus placidus</name>
    <dbReference type="NCBI Taxonomy" id="48579"/>
    <lineage>
        <taxon>Eukaryota</taxon>
        <taxon>Fungi</taxon>
        <taxon>Dikarya</taxon>
        <taxon>Basidiomycota</taxon>
        <taxon>Agaricomycotina</taxon>
        <taxon>Agaricomycetes</taxon>
        <taxon>Agaricomycetidae</taxon>
        <taxon>Boletales</taxon>
        <taxon>Suillineae</taxon>
        <taxon>Suillaceae</taxon>
        <taxon>Suillus</taxon>
    </lineage>
</organism>
<sequence length="114" mass="13420">MTHFVNVTTEHPSYLKLKRAWTPWDKSQPIHQLNLLEWEVNGPLLEAREGPKMIRTRVQNKPQYKDPTINCHAIKTRECINVIQNWEILGQEIGCQSGLRMLVFIGWWMVSTHN</sequence>
<name>A0A9P7A1Y5_9AGAM</name>
<evidence type="ECO:0000313" key="1">
    <source>
        <dbReference type="EMBL" id="KAG1780878.1"/>
    </source>
</evidence>